<keyword evidence="7 9" id="KW-0472">Membrane</keyword>
<evidence type="ECO:0000256" key="6">
    <source>
        <dbReference type="ARBA" id="ARBA00022989"/>
    </source>
</evidence>
<proteinExistence type="inferred from homology"/>
<dbReference type="GO" id="GO:0050897">
    <property type="term" value="F:cobalt ion binding"/>
    <property type="evidence" value="ECO:0007669"/>
    <property type="project" value="TreeGrafter"/>
</dbReference>
<dbReference type="PANTHER" id="PTHR46494">
    <property type="entry name" value="CORA FAMILY METAL ION TRANSPORTER (EUROFUNG)"/>
    <property type="match status" value="1"/>
</dbReference>
<evidence type="ECO:0000256" key="9">
    <source>
        <dbReference type="SAM" id="Phobius"/>
    </source>
</evidence>
<comment type="similarity">
    <text evidence="2">Belongs to the CorA metal ion transporter (MIT) (TC 1.A.35) family.</text>
</comment>
<dbReference type="InterPro" id="IPR045861">
    <property type="entry name" value="CorA_cytoplasmic_dom"/>
</dbReference>
<accession>A0A2T0QXR9</accession>
<keyword evidence="5 9" id="KW-0812">Transmembrane</keyword>
<dbReference type="GO" id="GO:0005886">
    <property type="term" value="C:plasma membrane"/>
    <property type="evidence" value="ECO:0007669"/>
    <property type="project" value="UniProtKB-SubCell"/>
</dbReference>
<evidence type="ECO:0000256" key="4">
    <source>
        <dbReference type="ARBA" id="ARBA00022475"/>
    </source>
</evidence>
<keyword evidence="11" id="KW-1185">Reference proteome</keyword>
<evidence type="ECO:0000256" key="1">
    <source>
        <dbReference type="ARBA" id="ARBA00004651"/>
    </source>
</evidence>
<dbReference type="PANTHER" id="PTHR46494:SF1">
    <property type="entry name" value="CORA FAMILY METAL ION TRANSPORTER (EUROFUNG)"/>
    <property type="match status" value="1"/>
</dbReference>
<dbReference type="Proteomes" id="UP000238083">
    <property type="component" value="Unassembled WGS sequence"/>
</dbReference>
<organism evidence="10 11">
    <name type="scientific">Kineococcus rhizosphaerae</name>
    <dbReference type="NCBI Taxonomy" id="559628"/>
    <lineage>
        <taxon>Bacteria</taxon>
        <taxon>Bacillati</taxon>
        <taxon>Actinomycetota</taxon>
        <taxon>Actinomycetes</taxon>
        <taxon>Kineosporiales</taxon>
        <taxon>Kineosporiaceae</taxon>
        <taxon>Kineococcus</taxon>
    </lineage>
</organism>
<dbReference type="InterPro" id="IPR045863">
    <property type="entry name" value="CorA_TM1_TM2"/>
</dbReference>
<feature type="transmembrane region" description="Helical" evidence="9">
    <location>
        <begin position="354"/>
        <end position="374"/>
    </location>
</feature>
<feature type="region of interest" description="Disordered" evidence="8">
    <location>
        <begin position="1"/>
        <end position="59"/>
    </location>
</feature>
<dbReference type="Pfam" id="PF01544">
    <property type="entry name" value="CorA"/>
    <property type="match status" value="1"/>
</dbReference>
<dbReference type="GO" id="GO:0015095">
    <property type="term" value="F:magnesium ion transmembrane transporter activity"/>
    <property type="evidence" value="ECO:0007669"/>
    <property type="project" value="TreeGrafter"/>
</dbReference>
<name>A0A2T0QXR9_9ACTN</name>
<dbReference type="GO" id="GO:0000287">
    <property type="term" value="F:magnesium ion binding"/>
    <property type="evidence" value="ECO:0007669"/>
    <property type="project" value="TreeGrafter"/>
</dbReference>
<feature type="transmembrane region" description="Helical" evidence="9">
    <location>
        <begin position="324"/>
        <end position="342"/>
    </location>
</feature>
<evidence type="ECO:0000256" key="7">
    <source>
        <dbReference type="ARBA" id="ARBA00023136"/>
    </source>
</evidence>
<gene>
    <name evidence="10" type="ORF">CLV37_1158</name>
</gene>
<dbReference type="EMBL" id="PVZF01000015">
    <property type="protein sequence ID" value="PRY10744.1"/>
    <property type="molecule type" value="Genomic_DNA"/>
</dbReference>
<feature type="compositionally biased region" description="Pro residues" evidence="8">
    <location>
        <begin position="33"/>
        <end position="45"/>
    </location>
</feature>
<evidence type="ECO:0000256" key="5">
    <source>
        <dbReference type="ARBA" id="ARBA00022692"/>
    </source>
</evidence>
<dbReference type="InterPro" id="IPR002523">
    <property type="entry name" value="MgTranspt_CorA/ZnTranspt_ZntB"/>
</dbReference>
<keyword evidence="3" id="KW-0813">Transport</keyword>
<dbReference type="SUPFAM" id="SSF143865">
    <property type="entry name" value="CorA soluble domain-like"/>
    <property type="match status" value="1"/>
</dbReference>
<dbReference type="CDD" id="cd12822">
    <property type="entry name" value="TmCorA-like"/>
    <property type="match status" value="1"/>
</dbReference>
<keyword evidence="4" id="KW-1003">Cell membrane</keyword>
<sequence>MDGAPAHAPRGADGRDCWHATGVTSLPDRAPDTPAPGEPDAPGPNAPTVTRAQPPRCPTRTRAYRHGQVVQEGFPAERISELLAEDEATTVWLDLRDPDADDLQILVQEFGLHPLAVEDAVQDHQRPKLDHYPTYRFLNTYAVTLDDGTSELSTSEISAFITGRALITVRKDDAFDVDTLVGRWDLAADLAVHGVPFLVHGLLDLVVDGHLRAVQHLDDALEQLEDQLFEPRPTLDVRRRGFELRKSIAGLRHVTVPMREVLDRYLRTEDRRTSAAMLPYVHDVQDHEQRAAESCEALREHALAIIDSHRNEQSYQLNEVTKKLAGWAAIIAVPTAVTGFYGQNVPYPGFSHHAGFVTSTLTIVVLAGGLFALLRRRGWL</sequence>
<comment type="caution">
    <text evidence="10">The sequence shown here is derived from an EMBL/GenBank/DDBJ whole genome shotgun (WGS) entry which is preliminary data.</text>
</comment>
<keyword evidence="6 9" id="KW-1133">Transmembrane helix</keyword>
<evidence type="ECO:0000256" key="2">
    <source>
        <dbReference type="ARBA" id="ARBA00009765"/>
    </source>
</evidence>
<dbReference type="Gene3D" id="1.20.58.340">
    <property type="entry name" value="Magnesium transport protein CorA, transmembrane region"/>
    <property type="match status" value="2"/>
</dbReference>
<protein>
    <submittedName>
        <fullName evidence="10">Magnesium transporter</fullName>
    </submittedName>
</protein>
<dbReference type="Gene3D" id="3.30.460.20">
    <property type="entry name" value="CorA soluble domain-like"/>
    <property type="match status" value="1"/>
</dbReference>
<evidence type="ECO:0000313" key="10">
    <source>
        <dbReference type="EMBL" id="PRY10744.1"/>
    </source>
</evidence>
<dbReference type="AlphaFoldDB" id="A0A2T0QXR9"/>
<evidence type="ECO:0000256" key="8">
    <source>
        <dbReference type="SAM" id="MobiDB-lite"/>
    </source>
</evidence>
<comment type="subcellular location">
    <subcellularLocation>
        <location evidence="1">Cell membrane</location>
        <topology evidence="1">Multi-pass membrane protein</topology>
    </subcellularLocation>
</comment>
<dbReference type="SUPFAM" id="SSF144083">
    <property type="entry name" value="Magnesium transport protein CorA, transmembrane region"/>
    <property type="match status" value="1"/>
</dbReference>
<evidence type="ECO:0000313" key="11">
    <source>
        <dbReference type="Proteomes" id="UP000238083"/>
    </source>
</evidence>
<dbReference type="GO" id="GO:0015087">
    <property type="term" value="F:cobalt ion transmembrane transporter activity"/>
    <property type="evidence" value="ECO:0007669"/>
    <property type="project" value="TreeGrafter"/>
</dbReference>
<reference evidence="10 11" key="1">
    <citation type="submission" date="2018-03" db="EMBL/GenBank/DDBJ databases">
        <title>Genomic Encyclopedia of Archaeal and Bacterial Type Strains, Phase II (KMG-II): from individual species to whole genera.</title>
        <authorList>
            <person name="Goeker M."/>
        </authorList>
    </citation>
    <scope>NUCLEOTIDE SEQUENCE [LARGE SCALE GENOMIC DNA]</scope>
    <source>
        <strain evidence="10 11">DSM 19711</strain>
    </source>
</reference>
<evidence type="ECO:0000256" key="3">
    <source>
        <dbReference type="ARBA" id="ARBA00022448"/>
    </source>
</evidence>